<dbReference type="KEGG" id="cmb:CSW64_17165"/>
<proteinExistence type="inferred from homology"/>
<evidence type="ECO:0000256" key="2">
    <source>
        <dbReference type="SAM" id="Coils"/>
    </source>
</evidence>
<evidence type="ECO:0000259" key="4">
    <source>
        <dbReference type="Pfam" id="PF25954"/>
    </source>
</evidence>
<evidence type="ECO:0000256" key="1">
    <source>
        <dbReference type="ARBA" id="ARBA00009477"/>
    </source>
</evidence>
<reference evidence="6 7" key="1">
    <citation type="submission" date="2017-10" db="EMBL/GenBank/DDBJ databases">
        <title>Genome sequence of Caulobacter mirabilis FWC38.</title>
        <authorList>
            <person name="Fiebig A."/>
            <person name="Crosson S."/>
        </authorList>
    </citation>
    <scope>NUCLEOTIDE SEQUENCE [LARGE SCALE GENOMIC DNA]</scope>
    <source>
        <strain evidence="6 7">FWC 38</strain>
    </source>
</reference>
<dbReference type="Gene3D" id="2.40.30.170">
    <property type="match status" value="1"/>
</dbReference>
<dbReference type="InterPro" id="IPR058637">
    <property type="entry name" value="YknX-like_C"/>
</dbReference>
<dbReference type="GO" id="GO:1990281">
    <property type="term" value="C:efflux pump complex"/>
    <property type="evidence" value="ECO:0007669"/>
    <property type="project" value="TreeGrafter"/>
</dbReference>
<feature type="coiled-coil region" evidence="2">
    <location>
        <begin position="94"/>
        <end position="133"/>
    </location>
</feature>
<dbReference type="PANTHER" id="PTHR30469:SF15">
    <property type="entry name" value="HLYD FAMILY OF SECRETION PROTEINS"/>
    <property type="match status" value="1"/>
</dbReference>
<dbReference type="Pfam" id="PF25989">
    <property type="entry name" value="YknX_C"/>
    <property type="match status" value="1"/>
</dbReference>
<dbReference type="EMBL" id="CP024201">
    <property type="protein sequence ID" value="ATQ43993.1"/>
    <property type="molecule type" value="Genomic_DNA"/>
</dbReference>
<name>A0A2D2B179_9CAUL</name>
<feature type="domain" description="CusB-like beta-barrel" evidence="4">
    <location>
        <begin position="213"/>
        <end position="280"/>
    </location>
</feature>
<accession>A0A2D2B179</accession>
<dbReference type="Gene3D" id="2.40.50.100">
    <property type="match status" value="1"/>
</dbReference>
<dbReference type="NCBIfam" id="TIGR01730">
    <property type="entry name" value="RND_mfp"/>
    <property type="match status" value="1"/>
</dbReference>
<keyword evidence="7" id="KW-1185">Reference proteome</keyword>
<dbReference type="InterPro" id="IPR058792">
    <property type="entry name" value="Beta-barrel_RND_2"/>
</dbReference>
<feature type="signal peptide" evidence="3">
    <location>
        <begin position="1"/>
        <end position="23"/>
    </location>
</feature>
<dbReference type="OrthoDB" id="7265739at2"/>
<evidence type="ECO:0000256" key="3">
    <source>
        <dbReference type="SAM" id="SignalP"/>
    </source>
</evidence>
<evidence type="ECO:0000313" key="6">
    <source>
        <dbReference type="EMBL" id="ATQ43993.1"/>
    </source>
</evidence>
<dbReference type="SUPFAM" id="SSF111369">
    <property type="entry name" value="HlyD-like secretion proteins"/>
    <property type="match status" value="1"/>
</dbReference>
<organism evidence="6 7">
    <name type="scientific">Caulobacter mirabilis</name>
    <dbReference type="NCBI Taxonomy" id="69666"/>
    <lineage>
        <taxon>Bacteria</taxon>
        <taxon>Pseudomonadati</taxon>
        <taxon>Pseudomonadota</taxon>
        <taxon>Alphaproteobacteria</taxon>
        <taxon>Caulobacterales</taxon>
        <taxon>Caulobacteraceae</taxon>
        <taxon>Caulobacter</taxon>
    </lineage>
</organism>
<feature type="chain" id="PRO_5013796817" evidence="3">
    <location>
        <begin position="24"/>
        <end position="370"/>
    </location>
</feature>
<dbReference type="Pfam" id="PF25954">
    <property type="entry name" value="Beta-barrel_RND_2"/>
    <property type="match status" value="1"/>
</dbReference>
<dbReference type="GO" id="GO:0015562">
    <property type="term" value="F:efflux transmembrane transporter activity"/>
    <property type="evidence" value="ECO:0007669"/>
    <property type="project" value="TreeGrafter"/>
</dbReference>
<dbReference type="Gene3D" id="1.10.287.470">
    <property type="entry name" value="Helix hairpin bin"/>
    <property type="match status" value="1"/>
</dbReference>
<dbReference type="Gene3D" id="2.40.420.20">
    <property type="match status" value="1"/>
</dbReference>
<evidence type="ECO:0000313" key="7">
    <source>
        <dbReference type="Proteomes" id="UP000228945"/>
    </source>
</evidence>
<comment type="similarity">
    <text evidence="1">Belongs to the membrane fusion protein (MFP) (TC 8.A.1) family.</text>
</comment>
<gene>
    <name evidence="6" type="ORF">CSW64_17165</name>
</gene>
<dbReference type="InterPro" id="IPR006143">
    <property type="entry name" value="RND_pump_MFP"/>
</dbReference>
<dbReference type="RefSeq" id="WP_099623241.1">
    <property type="nucleotide sequence ID" value="NZ_CP024201.1"/>
</dbReference>
<dbReference type="PROSITE" id="PS51257">
    <property type="entry name" value="PROKAR_LIPOPROTEIN"/>
    <property type="match status" value="1"/>
</dbReference>
<protein>
    <submittedName>
        <fullName evidence="6">Efflux transporter periplasmic adaptor subunit</fullName>
    </submittedName>
</protein>
<evidence type="ECO:0000259" key="5">
    <source>
        <dbReference type="Pfam" id="PF25989"/>
    </source>
</evidence>
<dbReference type="Proteomes" id="UP000228945">
    <property type="component" value="Chromosome"/>
</dbReference>
<dbReference type="PANTHER" id="PTHR30469">
    <property type="entry name" value="MULTIDRUG RESISTANCE PROTEIN MDTA"/>
    <property type="match status" value="1"/>
</dbReference>
<keyword evidence="2" id="KW-0175">Coiled coil</keyword>
<feature type="domain" description="YknX-like C-terminal permuted SH3-like" evidence="5">
    <location>
        <begin position="288"/>
        <end position="357"/>
    </location>
</feature>
<sequence>MVERSGRIGRRAAVLAAAALALAACGKKEEAPPQRAALTVTTMTATPKTLPRRVEVSGSVTAWNEVAVGAETGGLTAVQVLVDEGDWVREGQLLVKMNDTLLRAELRRQQAQVESARASLVEADNALARARELKAKGFLAQASLDQRISAQGTAAAGLASAQAALAETSARLDQTNLRAPVSGLISARSVVKGQIVGAGSELFRLVRDGRLELAAEVPEVQLAQVKAGMPATVSGDQSAPVVGSVRVVTPQVNAQTRVGLARVALAQPGGFRPGMFAKGSIDVGDQPALTVPQTTVVYRNGKAGVFLIDRTNHARFRPVQTGVRVGHDVEVVQGLAAGDRIAVSGAGFLAEGDLVKVSGAVATAAPVAKR</sequence>
<dbReference type="AlphaFoldDB" id="A0A2D2B179"/>
<keyword evidence="3" id="KW-0732">Signal</keyword>